<evidence type="ECO:0000313" key="2">
    <source>
        <dbReference type="EMBL" id="KIJ05623.1"/>
    </source>
</evidence>
<accession>A0A0C9T276</accession>
<protein>
    <submittedName>
        <fullName evidence="2">Uncharacterized protein</fullName>
    </submittedName>
</protein>
<evidence type="ECO:0000256" key="1">
    <source>
        <dbReference type="SAM" id="MobiDB-lite"/>
    </source>
</evidence>
<dbReference type="InterPro" id="IPR015943">
    <property type="entry name" value="WD40/YVTN_repeat-like_dom_sf"/>
</dbReference>
<dbReference type="OrthoDB" id="2639794at2759"/>
<proteinExistence type="predicted"/>
<organism evidence="2 3">
    <name type="scientific">Paxillus involutus ATCC 200175</name>
    <dbReference type="NCBI Taxonomy" id="664439"/>
    <lineage>
        <taxon>Eukaryota</taxon>
        <taxon>Fungi</taxon>
        <taxon>Dikarya</taxon>
        <taxon>Basidiomycota</taxon>
        <taxon>Agaricomycotina</taxon>
        <taxon>Agaricomycetes</taxon>
        <taxon>Agaricomycetidae</taxon>
        <taxon>Boletales</taxon>
        <taxon>Paxilineae</taxon>
        <taxon>Paxillaceae</taxon>
        <taxon>Paxillus</taxon>
    </lineage>
</organism>
<dbReference type="HOGENOM" id="CLU_1855901_0_0_1"/>
<reference evidence="3" key="2">
    <citation type="submission" date="2015-01" db="EMBL/GenBank/DDBJ databases">
        <title>Evolutionary Origins and Diversification of the Mycorrhizal Mutualists.</title>
        <authorList>
            <consortium name="DOE Joint Genome Institute"/>
            <consortium name="Mycorrhizal Genomics Consortium"/>
            <person name="Kohler A."/>
            <person name="Kuo A."/>
            <person name="Nagy L.G."/>
            <person name="Floudas D."/>
            <person name="Copeland A."/>
            <person name="Barry K.W."/>
            <person name="Cichocki N."/>
            <person name="Veneault-Fourrey C."/>
            <person name="LaButti K."/>
            <person name="Lindquist E.A."/>
            <person name="Lipzen A."/>
            <person name="Lundell T."/>
            <person name="Morin E."/>
            <person name="Murat C."/>
            <person name="Riley R."/>
            <person name="Ohm R."/>
            <person name="Sun H."/>
            <person name="Tunlid A."/>
            <person name="Henrissat B."/>
            <person name="Grigoriev I.V."/>
            <person name="Hibbett D.S."/>
            <person name="Martin F."/>
        </authorList>
    </citation>
    <scope>NUCLEOTIDE SEQUENCE [LARGE SCALE GENOMIC DNA]</scope>
    <source>
        <strain evidence="3">ATCC 200175</strain>
    </source>
</reference>
<gene>
    <name evidence="2" type="ORF">PAXINDRAFT_21139</name>
</gene>
<reference evidence="2 3" key="1">
    <citation type="submission" date="2014-06" db="EMBL/GenBank/DDBJ databases">
        <authorList>
            <consortium name="DOE Joint Genome Institute"/>
            <person name="Kuo A."/>
            <person name="Kohler A."/>
            <person name="Nagy L.G."/>
            <person name="Floudas D."/>
            <person name="Copeland A."/>
            <person name="Barry K.W."/>
            <person name="Cichocki N."/>
            <person name="Veneault-Fourrey C."/>
            <person name="LaButti K."/>
            <person name="Lindquist E.A."/>
            <person name="Lipzen A."/>
            <person name="Lundell T."/>
            <person name="Morin E."/>
            <person name="Murat C."/>
            <person name="Sun H."/>
            <person name="Tunlid A."/>
            <person name="Henrissat B."/>
            <person name="Grigoriev I.V."/>
            <person name="Hibbett D.S."/>
            <person name="Martin F."/>
            <person name="Nordberg H.P."/>
            <person name="Cantor M.N."/>
            <person name="Hua S.X."/>
        </authorList>
    </citation>
    <scope>NUCLEOTIDE SEQUENCE [LARGE SCALE GENOMIC DNA]</scope>
    <source>
        <strain evidence="2 3">ATCC 200175</strain>
    </source>
</reference>
<keyword evidence="3" id="KW-1185">Reference proteome</keyword>
<feature type="region of interest" description="Disordered" evidence="1">
    <location>
        <begin position="57"/>
        <end position="101"/>
    </location>
</feature>
<dbReference type="EMBL" id="KN820841">
    <property type="protein sequence ID" value="KIJ05623.1"/>
    <property type="molecule type" value="Genomic_DNA"/>
</dbReference>
<dbReference type="AlphaFoldDB" id="A0A0C9T276"/>
<evidence type="ECO:0000313" key="3">
    <source>
        <dbReference type="Proteomes" id="UP000053647"/>
    </source>
</evidence>
<dbReference type="Proteomes" id="UP000053647">
    <property type="component" value="Unassembled WGS sequence"/>
</dbReference>
<dbReference type="Gene3D" id="2.130.10.10">
    <property type="entry name" value="YVTN repeat-like/Quinoprotein amine dehydrogenase"/>
    <property type="match status" value="1"/>
</dbReference>
<name>A0A0C9T276_PAXIN</name>
<sequence length="138" mass="15262">MDIVNSIAVSQNDKFTGPWDKTVRLRDTATRQQIGPALQHNDDINYVTIDDKDEKVANRDNKFTRKKGQGAETQTQPERQQAGGGVEAERPVDLPNPKPVASLTVTTNTKFAIEAIESGKQSCAAVTGLVRQRMIVWK</sequence>